<dbReference type="AlphaFoldDB" id="A0A4Q2U037"/>
<organism evidence="2 3">
    <name type="scientific">Lichenibacterium minor</name>
    <dbReference type="NCBI Taxonomy" id="2316528"/>
    <lineage>
        <taxon>Bacteria</taxon>
        <taxon>Pseudomonadati</taxon>
        <taxon>Pseudomonadota</taxon>
        <taxon>Alphaproteobacteria</taxon>
        <taxon>Hyphomicrobiales</taxon>
        <taxon>Lichenihabitantaceae</taxon>
        <taxon>Lichenibacterium</taxon>
    </lineage>
</organism>
<feature type="region of interest" description="Disordered" evidence="1">
    <location>
        <begin position="507"/>
        <end position="540"/>
    </location>
</feature>
<accession>A0A4Q2U037</accession>
<reference evidence="2 3" key="1">
    <citation type="submission" date="2018-12" db="EMBL/GenBank/DDBJ databases">
        <authorList>
            <person name="Grouzdev D.S."/>
            <person name="Krutkina M.S."/>
        </authorList>
    </citation>
    <scope>NUCLEOTIDE SEQUENCE [LARGE SCALE GENOMIC DNA]</scope>
    <source>
        <strain evidence="2 3">RmlP026</strain>
    </source>
</reference>
<proteinExistence type="predicted"/>
<gene>
    <name evidence="2" type="ORF">D3273_22155</name>
</gene>
<dbReference type="RefSeq" id="WP_129229075.1">
    <property type="nucleotide sequence ID" value="NZ_QYBB01000040.1"/>
</dbReference>
<comment type="caution">
    <text evidence="2">The sequence shown here is derived from an EMBL/GenBank/DDBJ whole genome shotgun (WGS) entry which is preliminary data.</text>
</comment>
<feature type="region of interest" description="Disordered" evidence="1">
    <location>
        <begin position="306"/>
        <end position="386"/>
    </location>
</feature>
<feature type="compositionally biased region" description="Low complexity" evidence="1">
    <location>
        <begin position="1045"/>
        <end position="1059"/>
    </location>
</feature>
<dbReference type="OrthoDB" id="1826980at2"/>
<dbReference type="Proteomes" id="UP000290759">
    <property type="component" value="Unassembled WGS sequence"/>
</dbReference>
<dbReference type="EMBL" id="QYBB01000040">
    <property type="protein sequence ID" value="RYC29769.1"/>
    <property type="molecule type" value="Genomic_DNA"/>
</dbReference>
<reference evidence="2 3" key="2">
    <citation type="submission" date="2019-02" db="EMBL/GenBank/DDBJ databases">
        <title>'Lichenibacterium ramalinii' gen. nov. sp. nov., 'Lichenibacterium minor' gen. nov. sp. nov.</title>
        <authorList>
            <person name="Pankratov T."/>
        </authorList>
    </citation>
    <scope>NUCLEOTIDE SEQUENCE [LARGE SCALE GENOMIC DNA]</scope>
    <source>
        <strain evidence="2 3">RmlP026</strain>
    </source>
</reference>
<evidence type="ECO:0000256" key="1">
    <source>
        <dbReference type="SAM" id="MobiDB-lite"/>
    </source>
</evidence>
<evidence type="ECO:0000313" key="3">
    <source>
        <dbReference type="Proteomes" id="UP000290759"/>
    </source>
</evidence>
<name>A0A4Q2U037_9HYPH</name>
<feature type="compositionally biased region" description="Basic and acidic residues" evidence="1">
    <location>
        <begin position="371"/>
        <end position="380"/>
    </location>
</feature>
<feature type="region of interest" description="Disordered" evidence="1">
    <location>
        <begin position="1195"/>
        <end position="1216"/>
    </location>
</feature>
<sequence length="1216" mass="130893">MTDVAHAGSRSADPQSGPALSTGVRGFFHYNARWIVAEEGSIAGLGTSNYINRIGAFAKASGKHPLGRDGERSSHGAGLATSDYINRAEGASDGELGAHVLITRGLPVDTGAALARLLDARERKKDRTYRCYGGRLPRVGTHMILSFRYGLSAEAAGRAAWEHARFLSDRLNVPLEGRVHNVNGAPDHLHLHVGTRIVDRGKLGRKCRELDAVSEKHDGKRLLEGLLGPTIEALRADWAERMRQASGDMAVDHRSYARRGLAIRPVAHVTRSEIEWQKRRARADWRRERDLELHRRAAALGAEITGRSRASTVTAAAEPARGMRRSTPDAVPAVPGVEPGSEKAVSPRSPAPGRRSAQDGDGGASHGRPARRVDPDRDAPTPKIDAAPVIAVHRALRATHRLKADREQALAGMAGIEVEALRRASTEGVGGEAQVPQADPPMSAELARWVAIWRDEDANARAERRRSRDGRNEAAASSSFTPARPSPTRSPAGVVDWLPDIATTRFVRPQHGGSLSPHRDRPTIPSAPAPDVHAGPRAVAKSDTLARALWQAHAGRILTRDRDKGLSRPSDDELSRQVALRLHAGGYDRHETGRVLRAGRATSGLSGDVAIEGALDRAFSPSATAWLYERPEHRAHVKGVSDRAEMAAYRQIRSAALAQLKRDLDDVWRTRHAEVDRVMARHRADMAALRDLRWRNRRLQNRGLVLAILSVMVELAVIRPLMAVETALTSQERRALDDAARVATERLRSLREEWQTARDIVRAPLARRDGRGTLADGPTRGPASVAGSVRSVTPQAQAEARTPRAEAGAATSADHTTLPDVRLPASAGSTGAPTKARKRRAREPAGQAGRGATDRPRRRGRILSSLESRLERARQRPEDASGGSLAKAAGWSALIRTIVADEPDPGRQDVAIQRLVRTLATDHPKPHGGIRAPRARLLPEPMMVADVEPNDGVTASPRETIVATGSFAITAPSPRETEGQKVDAGPPRTAVAHTGAAQVASGPPRPPVPVQTRPAPSPREGEGGPPNGSRTGKLDVAAVRPPPGSATAAAPPSRTAQQAMVPGPVSSAAHSVEVPPSVDRPLASSDGLAGSRDKGEDLRHEPDAQVRRRLVVQYAVVLAASGALSRNRGERLAELAQVDPQNLKRLISEECFTCFGQRSPVRIDRVDMSSRVEAVLREAENMGFSALPDLRNAFIRETTRSRGERGGRDDTGGRGE</sequence>
<evidence type="ECO:0000313" key="2">
    <source>
        <dbReference type="EMBL" id="RYC29769.1"/>
    </source>
</evidence>
<feature type="compositionally biased region" description="Basic and acidic residues" evidence="1">
    <location>
        <begin position="868"/>
        <end position="879"/>
    </location>
</feature>
<feature type="compositionally biased region" description="Basic and acidic residues" evidence="1">
    <location>
        <begin position="1197"/>
        <end position="1216"/>
    </location>
</feature>
<protein>
    <submittedName>
        <fullName evidence="2">Uncharacterized protein</fullName>
    </submittedName>
</protein>
<feature type="region of interest" description="Disordered" evidence="1">
    <location>
        <begin position="769"/>
        <end position="884"/>
    </location>
</feature>
<feature type="region of interest" description="Disordered" evidence="1">
    <location>
        <begin position="966"/>
        <end position="1102"/>
    </location>
</feature>
<feature type="compositionally biased region" description="Basic and acidic residues" evidence="1">
    <location>
        <begin position="1091"/>
        <end position="1102"/>
    </location>
</feature>
<keyword evidence="3" id="KW-1185">Reference proteome</keyword>
<feature type="region of interest" description="Disordered" evidence="1">
    <location>
        <begin position="461"/>
        <end position="495"/>
    </location>
</feature>